<proteinExistence type="predicted"/>
<organism evidence="1 2">
    <name type="scientific">Lepidopterella palustris CBS 459.81</name>
    <dbReference type="NCBI Taxonomy" id="1314670"/>
    <lineage>
        <taxon>Eukaryota</taxon>
        <taxon>Fungi</taxon>
        <taxon>Dikarya</taxon>
        <taxon>Ascomycota</taxon>
        <taxon>Pezizomycotina</taxon>
        <taxon>Dothideomycetes</taxon>
        <taxon>Pleosporomycetidae</taxon>
        <taxon>Mytilinidiales</taxon>
        <taxon>Argynnaceae</taxon>
        <taxon>Lepidopterella</taxon>
    </lineage>
</organism>
<dbReference type="Proteomes" id="UP000250266">
    <property type="component" value="Unassembled WGS sequence"/>
</dbReference>
<dbReference type="InterPro" id="IPR036397">
    <property type="entry name" value="RNaseH_sf"/>
</dbReference>
<dbReference type="OrthoDB" id="3943628at2759"/>
<evidence type="ECO:0000313" key="1">
    <source>
        <dbReference type="EMBL" id="OCK86020.1"/>
    </source>
</evidence>
<evidence type="ECO:0000313" key="2">
    <source>
        <dbReference type="Proteomes" id="UP000250266"/>
    </source>
</evidence>
<sequence>HIYTTNSYNFVSNLHFYNSPTNKNSKMTIKGYVDILDSWLSHGLRPRRTVLKEDRDSGFGTRALNIVRTWKKNHGLELYFNRHDSPDLALIQNCWQPPK</sequence>
<dbReference type="AlphaFoldDB" id="A0A8E2EL66"/>
<keyword evidence="2" id="KW-1185">Reference proteome</keyword>
<accession>A0A8E2EL66</accession>
<dbReference type="Gene3D" id="3.30.420.10">
    <property type="entry name" value="Ribonuclease H-like superfamily/Ribonuclease H"/>
    <property type="match status" value="1"/>
</dbReference>
<evidence type="ECO:0008006" key="3">
    <source>
        <dbReference type="Google" id="ProtNLM"/>
    </source>
</evidence>
<dbReference type="EMBL" id="KV744810">
    <property type="protein sequence ID" value="OCK86020.1"/>
    <property type="molecule type" value="Genomic_DNA"/>
</dbReference>
<dbReference type="GO" id="GO:0003676">
    <property type="term" value="F:nucleic acid binding"/>
    <property type="evidence" value="ECO:0007669"/>
    <property type="project" value="InterPro"/>
</dbReference>
<name>A0A8E2EL66_9PEZI</name>
<reference evidence="1 2" key="1">
    <citation type="journal article" date="2016" name="Nat. Commun.">
        <title>Ectomycorrhizal ecology is imprinted in the genome of the dominant symbiotic fungus Cenococcum geophilum.</title>
        <authorList>
            <consortium name="DOE Joint Genome Institute"/>
            <person name="Peter M."/>
            <person name="Kohler A."/>
            <person name="Ohm R.A."/>
            <person name="Kuo A."/>
            <person name="Krutzmann J."/>
            <person name="Morin E."/>
            <person name="Arend M."/>
            <person name="Barry K.W."/>
            <person name="Binder M."/>
            <person name="Choi C."/>
            <person name="Clum A."/>
            <person name="Copeland A."/>
            <person name="Grisel N."/>
            <person name="Haridas S."/>
            <person name="Kipfer T."/>
            <person name="LaButti K."/>
            <person name="Lindquist E."/>
            <person name="Lipzen A."/>
            <person name="Maire R."/>
            <person name="Meier B."/>
            <person name="Mihaltcheva S."/>
            <person name="Molinier V."/>
            <person name="Murat C."/>
            <person name="Poggeler S."/>
            <person name="Quandt C.A."/>
            <person name="Sperisen C."/>
            <person name="Tritt A."/>
            <person name="Tisserant E."/>
            <person name="Crous P.W."/>
            <person name="Henrissat B."/>
            <person name="Nehls U."/>
            <person name="Egli S."/>
            <person name="Spatafora J.W."/>
            <person name="Grigoriev I.V."/>
            <person name="Martin F.M."/>
        </authorList>
    </citation>
    <scope>NUCLEOTIDE SEQUENCE [LARGE SCALE GENOMIC DNA]</scope>
    <source>
        <strain evidence="1 2">CBS 459.81</strain>
    </source>
</reference>
<gene>
    <name evidence="1" type="ORF">K432DRAFT_285622</name>
</gene>
<feature type="non-terminal residue" evidence="1">
    <location>
        <position position="1"/>
    </location>
</feature>
<protein>
    <recommendedName>
        <fullName evidence="3">Transposase</fullName>
    </recommendedName>
</protein>